<dbReference type="SUPFAM" id="SSF101790">
    <property type="entry name" value="Aminomethyltransferase beta-barrel domain"/>
    <property type="match status" value="1"/>
</dbReference>
<dbReference type="GO" id="GO:0006546">
    <property type="term" value="P:glycine catabolic process"/>
    <property type="evidence" value="ECO:0007669"/>
    <property type="project" value="InterPro"/>
</dbReference>
<name>A0A2S6NNW0_RHOGL</name>
<dbReference type="Proteomes" id="UP000239724">
    <property type="component" value="Unassembled WGS sequence"/>
</dbReference>
<evidence type="ECO:0000256" key="3">
    <source>
        <dbReference type="ARBA" id="ARBA00022576"/>
    </source>
</evidence>
<evidence type="ECO:0000259" key="8">
    <source>
        <dbReference type="Pfam" id="PF01571"/>
    </source>
</evidence>
<dbReference type="EMBL" id="NHRY01000035">
    <property type="protein sequence ID" value="PPQ39231.1"/>
    <property type="molecule type" value="Genomic_DNA"/>
</dbReference>
<dbReference type="NCBIfam" id="NF001567">
    <property type="entry name" value="PRK00389.1"/>
    <property type="match status" value="1"/>
</dbReference>
<comment type="caution">
    <text evidence="10">The sequence shown here is derived from an EMBL/GenBank/DDBJ whole genome shotgun (WGS) entry which is preliminary data.</text>
</comment>
<dbReference type="GO" id="GO:0008483">
    <property type="term" value="F:transaminase activity"/>
    <property type="evidence" value="ECO:0007669"/>
    <property type="project" value="UniProtKB-KW"/>
</dbReference>
<dbReference type="NCBIfam" id="NF010093">
    <property type="entry name" value="PRK13579.1"/>
    <property type="match status" value="1"/>
</dbReference>
<keyword evidence="3" id="KW-0032">Aminotransferase</keyword>
<dbReference type="Pfam" id="PF08669">
    <property type="entry name" value="GCV_T_C"/>
    <property type="match status" value="1"/>
</dbReference>
<keyword evidence="11" id="KW-1185">Reference proteome</keyword>
<dbReference type="PANTHER" id="PTHR43757">
    <property type="entry name" value="AMINOMETHYLTRANSFERASE"/>
    <property type="match status" value="1"/>
</dbReference>
<evidence type="ECO:0000256" key="7">
    <source>
        <dbReference type="PIRSR" id="PIRSR006487-1"/>
    </source>
</evidence>
<dbReference type="InterPro" id="IPR029043">
    <property type="entry name" value="GcvT/YgfZ_C"/>
</dbReference>
<dbReference type="InterPro" id="IPR027266">
    <property type="entry name" value="TrmE/GcvT-like"/>
</dbReference>
<feature type="domain" description="GCVT N-terminal" evidence="8">
    <location>
        <begin position="43"/>
        <end position="301"/>
    </location>
</feature>
<sequence>MTEGGRPASIPLAAWAQNVETFVAQNALPDDPTPVPLNTLPLDDWHRRHGARMVPFAGYSMPVQYDLSGDLADRCRGGVMAEHLHTRRAAGLFDVSHMGQAFLTGTGVADALERLVPADIAGLKPGRQRYTMLTNEAGGIIDDLLVTKLADNRLFLVVNASRKEVDFRHLAANLPEDIQVEPQEDRALLALQGPAAAAVVGRLSPEAAMLPFLGFTTVRIFDILCHVSRLGYTGEDGFEISVPVGDVEELADTLVAHPEVVPIGLGARDSLRLEAGLCLYGNDLDELTSPIEAGLTWTIGKRRKLSWDFPGGSLMRDQLDHGATRIRVGIRPDGRAPARAQTTIVAADGTEAGTVTSGGFGPSLNAPIAMGYVRRDLAADGTKLSLIVRGKTIPATVVPLPFVPHRYVR</sequence>
<dbReference type="Gene3D" id="4.10.1250.10">
    <property type="entry name" value="Aminomethyltransferase fragment"/>
    <property type="match status" value="1"/>
</dbReference>
<dbReference type="PIRSF" id="PIRSF006487">
    <property type="entry name" value="GcvT"/>
    <property type="match status" value="1"/>
</dbReference>
<comment type="similarity">
    <text evidence="1">Belongs to the GcvT family.</text>
</comment>
<evidence type="ECO:0000256" key="1">
    <source>
        <dbReference type="ARBA" id="ARBA00008609"/>
    </source>
</evidence>
<dbReference type="SUPFAM" id="SSF103025">
    <property type="entry name" value="Folate-binding domain"/>
    <property type="match status" value="1"/>
</dbReference>
<dbReference type="Gene3D" id="3.30.70.1400">
    <property type="entry name" value="Aminomethyltransferase beta-barrel domains"/>
    <property type="match status" value="1"/>
</dbReference>
<evidence type="ECO:0000256" key="6">
    <source>
        <dbReference type="ARBA" id="ARBA00047665"/>
    </source>
</evidence>
<comment type="catalytic activity">
    <reaction evidence="6">
        <text>N(6)-[(R)-S(8)-aminomethyldihydrolipoyl]-L-lysyl-[protein] + (6S)-5,6,7,8-tetrahydrofolate = N(6)-[(R)-dihydrolipoyl]-L-lysyl-[protein] + (6R)-5,10-methylene-5,6,7,8-tetrahydrofolate + NH4(+)</text>
        <dbReference type="Rhea" id="RHEA:16945"/>
        <dbReference type="Rhea" id="RHEA-COMP:10475"/>
        <dbReference type="Rhea" id="RHEA-COMP:10492"/>
        <dbReference type="ChEBI" id="CHEBI:15636"/>
        <dbReference type="ChEBI" id="CHEBI:28938"/>
        <dbReference type="ChEBI" id="CHEBI:57453"/>
        <dbReference type="ChEBI" id="CHEBI:83100"/>
        <dbReference type="ChEBI" id="CHEBI:83143"/>
        <dbReference type="EC" id="2.1.2.10"/>
    </reaction>
</comment>
<dbReference type="GO" id="GO:0004047">
    <property type="term" value="F:aminomethyltransferase activity"/>
    <property type="evidence" value="ECO:0007669"/>
    <property type="project" value="UniProtKB-EC"/>
</dbReference>
<evidence type="ECO:0000313" key="11">
    <source>
        <dbReference type="Proteomes" id="UP000239724"/>
    </source>
</evidence>
<dbReference type="OrthoDB" id="9774591at2"/>
<organism evidence="10 11">
    <name type="scientific">Rhodopila globiformis</name>
    <name type="common">Rhodopseudomonas globiformis</name>
    <dbReference type="NCBI Taxonomy" id="1071"/>
    <lineage>
        <taxon>Bacteria</taxon>
        <taxon>Pseudomonadati</taxon>
        <taxon>Pseudomonadota</taxon>
        <taxon>Alphaproteobacteria</taxon>
        <taxon>Acetobacterales</taxon>
        <taxon>Acetobacteraceae</taxon>
        <taxon>Rhodopila</taxon>
    </lineage>
</organism>
<gene>
    <name evidence="10" type="ORF">CCS01_01550</name>
</gene>
<evidence type="ECO:0000313" key="10">
    <source>
        <dbReference type="EMBL" id="PPQ39231.1"/>
    </source>
</evidence>
<dbReference type="Gene3D" id="3.30.1360.120">
    <property type="entry name" value="Probable tRNA modification gtpase trme, domain 1"/>
    <property type="match status" value="1"/>
</dbReference>
<dbReference type="InterPro" id="IPR028896">
    <property type="entry name" value="GcvT/YgfZ/DmdA"/>
</dbReference>
<keyword evidence="4" id="KW-0808">Transferase</keyword>
<protein>
    <recommendedName>
        <fullName evidence="2">aminomethyltransferase</fullName>
        <ecNumber evidence="2">2.1.2.10</ecNumber>
    </recommendedName>
    <alternativeName>
        <fullName evidence="5">Glycine cleavage system T protein</fullName>
    </alternativeName>
</protein>
<dbReference type="GO" id="GO:0005960">
    <property type="term" value="C:glycine cleavage complex"/>
    <property type="evidence" value="ECO:0007669"/>
    <property type="project" value="InterPro"/>
</dbReference>
<proteinExistence type="inferred from homology"/>
<dbReference type="Pfam" id="PF01571">
    <property type="entry name" value="GCV_T"/>
    <property type="match status" value="1"/>
</dbReference>
<evidence type="ECO:0000256" key="4">
    <source>
        <dbReference type="ARBA" id="ARBA00022679"/>
    </source>
</evidence>
<feature type="binding site" evidence="7">
    <location>
        <position position="239"/>
    </location>
    <ligand>
        <name>substrate</name>
    </ligand>
</feature>
<evidence type="ECO:0000259" key="9">
    <source>
        <dbReference type="Pfam" id="PF08669"/>
    </source>
</evidence>
<dbReference type="InterPro" id="IPR006223">
    <property type="entry name" value="GcvT"/>
</dbReference>
<dbReference type="InterPro" id="IPR013977">
    <property type="entry name" value="GcvT_C"/>
</dbReference>
<dbReference type="Gene3D" id="2.40.30.110">
    <property type="entry name" value="Aminomethyltransferase beta-barrel domains"/>
    <property type="match status" value="1"/>
</dbReference>
<reference evidence="10 11" key="1">
    <citation type="journal article" date="2018" name="Arch. Microbiol.">
        <title>New insights into the metabolic potential of the phototrophic purple bacterium Rhodopila globiformis DSM 161(T) from its draft genome sequence and evidence for a vanadium-dependent nitrogenase.</title>
        <authorList>
            <person name="Imhoff J.F."/>
            <person name="Rahn T."/>
            <person name="Kunzel S."/>
            <person name="Neulinger S.C."/>
        </authorList>
    </citation>
    <scope>NUCLEOTIDE SEQUENCE [LARGE SCALE GENOMIC DNA]</scope>
    <source>
        <strain evidence="10 11">DSM 161</strain>
    </source>
</reference>
<evidence type="ECO:0000256" key="2">
    <source>
        <dbReference type="ARBA" id="ARBA00012616"/>
    </source>
</evidence>
<dbReference type="FunFam" id="3.30.70.1400:FF:000001">
    <property type="entry name" value="Aminomethyltransferase"/>
    <property type="match status" value="1"/>
</dbReference>
<dbReference type="NCBIfam" id="TIGR00528">
    <property type="entry name" value="gcvT"/>
    <property type="match status" value="1"/>
</dbReference>
<dbReference type="EC" id="2.1.2.10" evidence="2"/>
<dbReference type="InterPro" id="IPR006222">
    <property type="entry name" value="GCVT_N"/>
</dbReference>
<accession>A0A2S6NNW0</accession>
<feature type="domain" description="Aminomethyltransferase C-terminal" evidence="9">
    <location>
        <begin position="327"/>
        <end position="403"/>
    </location>
</feature>
<evidence type="ECO:0000256" key="5">
    <source>
        <dbReference type="ARBA" id="ARBA00031395"/>
    </source>
</evidence>
<dbReference type="AlphaFoldDB" id="A0A2S6NNW0"/>
<dbReference type="PANTHER" id="PTHR43757:SF2">
    <property type="entry name" value="AMINOMETHYLTRANSFERASE, MITOCHONDRIAL"/>
    <property type="match status" value="1"/>
</dbReference>